<dbReference type="InterPro" id="IPR017451">
    <property type="entry name" value="F-box-assoc_interact_dom"/>
</dbReference>
<accession>A0A8T2AHU0</accession>
<dbReference type="NCBIfam" id="TIGR01640">
    <property type="entry name" value="F_box_assoc_1"/>
    <property type="match status" value="1"/>
</dbReference>
<evidence type="ECO:0000313" key="3">
    <source>
        <dbReference type="Proteomes" id="UP000694251"/>
    </source>
</evidence>
<gene>
    <name evidence="2" type="ORF">ISN44_As09g017890</name>
</gene>
<dbReference type="EMBL" id="JAEFBJ010000009">
    <property type="protein sequence ID" value="KAG7573508.1"/>
    <property type="molecule type" value="Genomic_DNA"/>
</dbReference>
<organism evidence="2 3">
    <name type="scientific">Arabidopsis suecica</name>
    <name type="common">Swedish thale-cress</name>
    <name type="synonym">Cardaminopsis suecica</name>
    <dbReference type="NCBI Taxonomy" id="45249"/>
    <lineage>
        <taxon>Eukaryota</taxon>
        <taxon>Viridiplantae</taxon>
        <taxon>Streptophyta</taxon>
        <taxon>Embryophyta</taxon>
        <taxon>Tracheophyta</taxon>
        <taxon>Spermatophyta</taxon>
        <taxon>Magnoliopsida</taxon>
        <taxon>eudicotyledons</taxon>
        <taxon>Gunneridae</taxon>
        <taxon>Pentapetalae</taxon>
        <taxon>rosids</taxon>
        <taxon>malvids</taxon>
        <taxon>Brassicales</taxon>
        <taxon>Brassicaceae</taxon>
        <taxon>Camelineae</taxon>
        <taxon>Arabidopsis</taxon>
    </lineage>
</organism>
<comment type="caution">
    <text evidence="2">The sequence shown here is derived from an EMBL/GenBank/DDBJ whole genome shotgun (WGS) entry which is preliminary data.</text>
</comment>
<dbReference type="AlphaFoldDB" id="A0A8T2AHU0"/>
<reference evidence="2 3" key="1">
    <citation type="submission" date="2020-12" db="EMBL/GenBank/DDBJ databases">
        <title>Concerted genomic and epigenomic changes stabilize Arabidopsis allopolyploids.</title>
        <authorList>
            <person name="Chen Z."/>
        </authorList>
    </citation>
    <scope>NUCLEOTIDE SEQUENCE [LARGE SCALE GENOMIC DNA]</scope>
    <source>
        <strain evidence="2">As9502</strain>
        <tissue evidence="2">Leaf</tissue>
    </source>
</reference>
<dbReference type="InterPro" id="IPR050233">
    <property type="entry name" value="A_thaliana_F-box"/>
</dbReference>
<feature type="domain" description="F-box" evidence="1">
    <location>
        <begin position="1"/>
        <end position="37"/>
    </location>
</feature>
<dbReference type="PROSITE" id="PS50181">
    <property type="entry name" value="FBOX"/>
    <property type="match status" value="1"/>
</dbReference>
<dbReference type="InterPro" id="IPR006527">
    <property type="entry name" value="F-box-assoc_dom_typ1"/>
</dbReference>
<keyword evidence="3" id="KW-1185">Reference proteome</keyword>
<sequence length="312" mass="36099">MEKMYNLPRELVEEILSRVPVKWMREVRLTCKKWNTISKHIGKAAAAREGEFLGIVLARGLEPLYRTNSVDLPQRQISSPLKQHVLYMYAHAIGYDKSKSCRAHKILWFADPIFKKSVSEIYEFNSNSWRVLDVTRDWYIAYVFGCVSLKGNIYWGVTDEELQQGGADFLICFDFTTEKFGPRLSLPFRPYGEDDVVTLSAFGEEQLAVLFQPFRSNGMEIWVTTKIEPNVVLWSKFLAFDLRPLNDGSFLIDKEKRAVVVFHEDRDVINLTRYTAYIIGENGYFREVNIGEITDNGNYLLTCSYVPSSVFF</sequence>
<dbReference type="OrthoDB" id="1021601at2759"/>
<dbReference type="Proteomes" id="UP000694251">
    <property type="component" value="Chromosome 9"/>
</dbReference>
<evidence type="ECO:0000259" key="1">
    <source>
        <dbReference type="PROSITE" id="PS50181"/>
    </source>
</evidence>
<proteinExistence type="predicted"/>
<dbReference type="PANTHER" id="PTHR47993:SF319">
    <property type="entry name" value="F-BOX DOMAIN-CONTAINING PROTEIN"/>
    <property type="match status" value="1"/>
</dbReference>
<dbReference type="Pfam" id="PF00646">
    <property type="entry name" value="F-box"/>
    <property type="match status" value="1"/>
</dbReference>
<evidence type="ECO:0000313" key="2">
    <source>
        <dbReference type="EMBL" id="KAG7573508.1"/>
    </source>
</evidence>
<dbReference type="PANTHER" id="PTHR47993">
    <property type="entry name" value="OS09G0372900 PROTEIN-RELATED"/>
    <property type="match status" value="1"/>
</dbReference>
<protein>
    <submittedName>
        <fullName evidence="2">F-box associated domain type 1</fullName>
    </submittedName>
</protein>
<name>A0A8T2AHU0_ARASU</name>
<dbReference type="InterPro" id="IPR001810">
    <property type="entry name" value="F-box_dom"/>
</dbReference>
<dbReference type="Pfam" id="PF07734">
    <property type="entry name" value="FBA_1"/>
    <property type="match status" value="1"/>
</dbReference>